<evidence type="ECO:0000256" key="10">
    <source>
        <dbReference type="PROSITE-ProRule" id="PRU00076"/>
    </source>
</evidence>
<feature type="domain" description="EGF-like" evidence="12">
    <location>
        <begin position="523"/>
        <end position="563"/>
    </location>
</feature>
<reference evidence="15" key="1">
    <citation type="journal article" date="2011" name="Nat. Biotechnol.">
        <title>The genomic sequence of the Chinese hamster ovary (CHO)-K1 cell line.</title>
        <authorList>
            <person name="Xu X."/>
            <person name="Nagarajan H."/>
            <person name="Lewis N.E."/>
            <person name="Pan S."/>
            <person name="Cai Z."/>
            <person name="Liu X."/>
            <person name="Chen W."/>
            <person name="Xie M."/>
            <person name="Wang W."/>
            <person name="Hammond S."/>
            <person name="Andersen M.R."/>
            <person name="Neff N."/>
            <person name="Passarelli B."/>
            <person name="Koh W."/>
            <person name="Fan H.C."/>
            <person name="Wang J."/>
            <person name="Gui Y."/>
            <person name="Lee K.H."/>
            <person name="Betenbaugh M.J."/>
            <person name="Quake S.R."/>
            <person name="Famili I."/>
            <person name="Palsson B.O."/>
            <person name="Wang J."/>
        </authorList>
    </citation>
    <scope>NUCLEOTIDE SEQUENCE [LARGE SCALE GENOMIC DNA]</scope>
    <source>
        <strain evidence="15">CHO K1 cell line</strain>
    </source>
</reference>
<evidence type="ECO:0000256" key="3">
    <source>
        <dbReference type="ARBA" id="ARBA00022530"/>
    </source>
</evidence>
<dbReference type="FunFam" id="2.10.25.10:FF:000618">
    <property type="entry name" value="Fibrillin 3"/>
    <property type="match status" value="1"/>
</dbReference>
<evidence type="ECO:0000256" key="4">
    <source>
        <dbReference type="ARBA" id="ARBA00022536"/>
    </source>
</evidence>
<dbReference type="SUPFAM" id="SSF57196">
    <property type="entry name" value="EGF/Laminin"/>
    <property type="match status" value="6"/>
</dbReference>
<dbReference type="Gene3D" id="3.90.290.10">
    <property type="entry name" value="TGF-beta binding (TB) domain"/>
    <property type="match status" value="5"/>
</dbReference>
<accession>G3HRR4</accession>
<feature type="domain" description="EGF-like" evidence="12">
    <location>
        <begin position="355"/>
        <end position="396"/>
    </location>
</feature>
<feature type="domain" description="TB" evidence="13">
    <location>
        <begin position="1102"/>
        <end position="1155"/>
    </location>
</feature>
<feature type="domain" description="TB" evidence="13">
    <location>
        <begin position="1384"/>
        <end position="1437"/>
    </location>
</feature>
<dbReference type="Pfam" id="PF21364">
    <property type="entry name" value="EGF_FBN_1st"/>
    <property type="match status" value="1"/>
</dbReference>
<dbReference type="InterPro" id="IPR024731">
    <property type="entry name" value="NELL2-like_EGF"/>
</dbReference>
<feature type="domain" description="EGF-like" evidence="12">
    <location>
        <begin position="102"/>
        <end position="143"/>
    </location>
</feature>
<keyword evidence="9" id="KW-0325">Glycoprotein</keyword>
<feature type="domain" description="EGF-like" evidence="12">
    <location>
        <begin position="806"/>
        <end position="847"/>
    </location>
</feature>
<feature type="domain" description="EGF-like" evidence="12">
    <location>
        <begin position="1532"/>
        <end position="1568"/>
    </location>
</feature>
<sequence length="1889" mass="202439">MCSSFLSTNCFLCADKEGSVPSHPPSKPSTLYTLDSVCRHTCGSGFCSQPNLCACMDGTLAPSCGVSRASLGCSMSCMNGGSCQGESCLCPKGYTGTVCGQHVDECQVISGLCQGGSCLNTVGSFECHCPPGHQLRIRGTKCEDLDECLSVPGLCSRADCTNTVGSYVCTCRGSFVSSLDGAHCLDHQVGTCFSVLIRGQCAANLSGHYTHRQCCCDRGRCWAAGSSPKPCPPRGSDLFPGLSEIGNHNLGPALGPAQHNSHDSNGRRVPTLSSGNSNRDVRLGLCFLHWDSDDCGIPLPGKYQVDVCCCSIGSSWGAECKLCPEPGSSEFSSLCPQGLGFASHGFLSGHPFYKDVNECKTFPGLCTHGTCHNSMSSFHCSCDKGFTLDAQERNCTDIDECRISPDICGQGTCINTPGSFECDCFPGFTSGSLLMKNCMDVDECASDPLLCQEGTCINTEGSYECHCPPGRELKSQGTACEDVNECEFRSHNCDRHASCFNIPGSFSCSCHPGWLGDGFKCHDLDECAIQQPHCGPKADCLNTLGSYHCTCQPGFVGDGLFCEDKDECMENVGLCKNGQCLNVPGGYHCECDMGEPHQEPAGLLDVDECAVGNLCMFGNCENLPGTFRCSCDDGYELDQGGSNCTDVNECENPANCINGLCVNTPGSYLCSCPQDFQLNPSGVGCVDTLVGICYLDVSDQGDGGISCSAAIGAGVSRASCCCSLGQAWGNPCKPCPIGNTSEYRTLCPGGKGFRPNPSTVILEDINECQELRGLCRGGICTNTFGTFQCECPVGYSLSEDTRTCEDVGKCANGKGLCQRNPDCINVPGSYRCKCARGFELSLSWTCVDIDECTILVGQVCQFGQCLNTAGSFHCLCQDGFELTAGRKDCMDINECLSLPGTCLPGTCQNLEGSFQCICPPGFRVQSGHCIDIDECLQDPSLCFFGTCTNSPGTFQCLCPSGFVLSDNEHYCVDMNECAENPGICTEGLCVNADGSFHCKCPFGYSLDFASFTCIDIDECTLNPLLCAFRCHNTEGSYLCTCPAGYTLRKDGAMCQDIDECLQDPSLCFFGTCTNSPGTFQCLCPSGFVLSDNEHYCVDTRQSFCFTQFEAGKCSTPKAFNTTKTQCCCSKNPAEGWGDPCQLCPQKDSVTFEELCPFSHGAIPGPDDSRKDMNECAENPGICTEGLCVNADGSFHCKCPFGYSLDFASFTCIDTNECSIGEPCGEGICTNVIGSFKCTGTDGFELGPMLTCEDIDECTLNPLLCAFRCHNTEGSYLCTCPAGYTLRKDGAMCQDVDECADGSQDCHIRGMLCKNLIGTYACICPPGMQPQPSGEECTDEDECQLQSSLCAHGHCVNTVGSFQCNCDEGFHPSPALTECNDIRRGLCFSEVLQATCQNRSSSGEAVPKVMCCCGGGRGWGPHCELCPLPGTSAYRELCPHGKGYSTEGQDVDECHMFADLCHHGECINSIGSFHCDCQAGYTPDATATACMDVDECSQDPKPCSFLCKNTEGTFLCACPRGYLLEEDLRTCKDLDECTSRQHNCQFLCVNTIGTFTCRCPPGFTQHHQACFDNEECLAQPGLCGTHGHCQNTPGSFHCECNRGFILDSSGHSCEDVNECDRPHHCQFGCQNELGGYRCNCPQGFTQHSQWAQCVDENECALSPTPCGSASCYNTLGSFRCVCPSGFSFNQDLGGCQDVDECAEQGSPCSYGCANTPGGFLCGCPQGYFRAGQGHCISSPGINSGSQATPDEEESLSPEACYECKINGLSPQDRPRRSASGGHQVSLATLDAEVPLTLRLHISHLSQVKHILEFRPALGSLERQMRYIIARGNNRGFFRMSHLDGFSSLQLGRRRPRPGKYQLEVVSIAGSQGQLEPATRALRLTVQLQLL</sequence>
<keyword evidence="5" id="KW-0732">Signal</keyword>
<feature type="domain" description="EGF-like" evidence="12">
    <location>
        <begin position="646"/>
        <end position="686"/>
    </location>
</feature>
<dbReference type="FunFam" id="2.10.25.10:FF:000010">
    <property type="entry name" value="Pro-epidermal growth factor"/>
    <property type="match status" value="3"/>
</dbReference>
<keyword evidence="3" id="KW-0272">Extracellular matrix</keyword>
<comment type="caution">
    <text evidence="10">Lacks conserved residue(s) required for the propagation of feature annotation.</text>
</comment>
<evidence type="ECO:0000256" key="9">
    <source>
        <dbReference type="ARBA" id="ARBA00023180"/>
    </source>
</evidence>
<dbReference type="InterPro" id="IPR013032">
    <property type="entry name" value="EGF-like_CS"/>
</dbReference>
<feature type="domain" description="EGF-like" evidence="12">
    <location>
        <begin position="1571"/>
        <end position="1613"/>
    </location>
</feature>
<feature type="domain" description="EGF-like" evidence="12">
    <location>
        <begin position="764"/>
        <end position="805"/>
    </location>
</feature>
<dbReference type="GO" id="GO:0005509">
    <property type="term" value="F:calcium ion binding"/>
    <property type="evidence" value="ECO:0007669"/>
    <property type="project" value="InterPro"/>
</dbReference>
<dbReference type="Pfam" id="PF12661">
    <property type="entry name" value="hEGF"/>
    <property type="match status" value="1"/>
</dbReference>
<dbReference type="PROSITE" id="PS51364">
    <property type="entry name" value="TB"/>
    <property type="match status" value="5"/>
</dbReference>
<protein>
    <submittedName>
        <fullName evidence="14">Fibrillin-3</fullName>
    </submittedName>
</protein>
<dbReference type="GlyGen" id="G3HRR4">
    <property type="glycosylation" value="2 sites"/>
</dbReference>
<feature type="domain" description="EGF-like" evidence="12">
    <location>
        <begin position="1338"/>
        <end position="1379"/>
    </location>
</feature>
<feature type="domain" description="TB" evidence="13">
    <location>
        <begin position="190"/>
        <end position="239"/>
    </location>
</feature>
<feature type="domain" description="EGF-like" evidence="12">
    <location>
        <begin position="1654"/>
        <end position="1695"/>
    </location>
</feature>
<dbReference type="EMBL" id="JH000639">
    <property type="protein sequence ID" value="EGW03393.1"/>
    <property type="molecule type" value="Genomic_DNA"/>
</dbReference>
<feature type="domain" description="EGF-like" evidence="12">
    <location>
        <begin position="848"/>
        <end position="890"/>
    </location>
</feature>
<feature type="domain" description="EGF-like" evidence="12">
    <location>
        <begin position="397"/>
        <end position="439"/>
    </location>
</feature>
<dbReference type="SMART" id="SM00179">
    <property type="entry name" value="EGF_CA"/>
    <property type="match status" value="30"/>
</dbReference>
<feature type="domain" description="EGF-like" evidence="12">
    <location>
        <begin position="1253"/>
        <end position="1293"/>
    </location>
</feature>
<dbReference type="STRING" id="10029.G3HRR4"/>
<dbReference type="Pfam" id="PF14670">
    <property type="entry name" value="FXa_inhibition"/>
    <property type="match status" value="1"/>
</dbReference>
<dbReference type="FunFam" id="3.90.290.10:FF:000011">
    <property type="entry name" value="Fibrillin 2"/>
    <property type="match status" value="1"/>
</dbReference>
<dbReference type="PROSITE" id="PS50026">
    <property type="entry name" value="EGF_3"/>
    <property type="match status" value="24"/>
</dbReference>
<name>G3HRR4_CRIGR</name>
<dbReference type="CDD" id="cd00054">
    <property type="entry name" value="EGF_CA"/>
    <property type="match status" value="16"/>
</dbReference>
<feature type="domain" description="EGF-like" evidence="12">
    <location>
        <begin position="1015"/>
        <end position="1055"/>
    </location>
</feature>
<evidence type="ECO:0000256" key="5">
    <source>
        <dbReference type="ARBA" id="ARBA00022729"/>
    </source>
</evidence>
<dbReference type="Pfam" id="PF12662">
    <property type="entry name" value="cEGF"/>
    <property type="match status" value="2"/>
</dbReference>
<feature type="domain" description="EGF-like" evidence="12">
    <location>
        <begin position="891"/>
        <end position="930"/>
    </location>
</feature>
<feature type="domain" description="EGF-like" evidence="12">
    <location>
        <begin position="440"/>
        <end position="481"/>
    </location>
</feature>
<dbReference type="FunFam" id="2.10.25.10:FF:000087">
    <property type="entry name" value="Fibrillin 2"/>
    <property type="match status" value="1"/>
</dbReference>
<keyword evidence="7" id="KW-0106">Calcium</keyword>
<dbReference type="PIRSF" id="PIRSF036312">
    <property type="entry name" value="Fibrillin"/>
    <property type="match status" value="1"/>
</dbReference>
<dbReference type="Pfam" id="PF07645">
    <property type="entry name" value="EGF_CA"/>
    <property type="match status" value="24"/>
</dbReference>
<dbReference type="FunFam" id="2.10.25.10:FF:000023">
    <property type="entry name" value="Fibrillin 2"/>
    <property type="match status" value="2"/>
</dbReference>
<comment type="subcellular location">
    <subcellularLocation>
        <location evidence="1">Secreted</location>
        <location evidence="1">Extracellular space</location>
        <location evidence="1">Extracellular matrix</location>
    </subcellularLocation>
</comment>
<evidence type="ECO:0000256" key="8">
    <source>
        <dbReference type="ARBA" id="ARBA00023157"/>
    </source>
</evidence>
<dbReference type="GO" id="GO:0035583">
    <property type="term" value="P:sequestering of TGFbeta in extracellular matrix"/>
    <property type="evidence" value="ECO:0007669"/>
    <property type="project" value="UniProtKB-ARBA"/>
</dbReference>
<dbReference type="SUPFAM" id="SSF57184">
    <property type="entry name" value="Growth factor receptor domain"/>
    <property type="match status" value="9"/>
</dbReference>
<dbReference type="GO" id="GO:0005576">
    <property type="term" value="C:extracellular region"/>
    <property type="evidence" value="ECO:0007669"/>
    <property type="project" value="GOC"/>
</dbReference>
<feature type="domain" description="EGF-like" evidence="12">
    <location>
        <begin position="931"/>
        <end position="968"/>
    </location>
</feature>
<dbReference type="GO" id="GO:0071944">
    <property type="term" value="C:cell periphery"/>
    <property type="evidence" value="ECO:0007669"/>
    <property type="project" value="UniProtKB-ARBA"/>
</dbReference>
<dbReference type="PROSITE" id="PS01187">
    <property type="entry name" value="EGF_CA"/>
    <property type="match status" value="10"/>
</dbReference>
<dbReference type="FunFam" id="2.10.25.10:FF:000038">
    <property type="entry name" value="Fibrillin 2"/>
    <property type="match status" value="3"/>
</dbReference>
<organism evidence="14 15">
    <name type="scientific">Cricetulus griseus</name>
    <name type="common">Chinese hamster</name>
    <name type="synonym">Cricetulus barabensis griseus</name>
    <dbReference type="NCBI Taxonomy" id="10029"/>
    <lineage>
        <taxon>Eukaryota</taxon>
        <taxon>Metazoa</taxon>
        <taxon>Chordata</taxon>
        <taxon>Craniata</taxon>
        <taxon>Vertebrata</taxon>
        <taxon>Euteleostomi</taxon>
        <taxon>Mammalia</taxon>
        <taxon>Eutheria</taxon>
        <taxon>Euarchontoglires</taxon>
        <taxon>Glires</taxon>
        <taxon>Rodentia</taxon>
        <taxon>Myomorpha</taxon>
        <taxon>Muroidea</taxon>
        <taxon>Cricetidae</taxon>
        <taxon>Cricetinae</taxon>
        <taxon>Cricetulus</taxon>
    </lineage>
</organism>
<keyword evidence="2" id="KW-0964">Secreted</keyword>
<dbReference type="InterPro" id="IPR049388">
    <property type="entry name" value="FBN_EGF_N"/>
</dbReference>
<feature type="region of interest" description="Disordered" evidence="11">
    <location>
        <begin position="253"/>
        <end position="275"/>
    </location>
</feature>
<dbReference type="PROSITE" id="PS00010">
    <property type="entry name" value="ASX_HYDROXYL"/>
    <property type="match status" value="28"/>
</dbReference>
<dbReference type="PROSITE" id="PS00022">
    <property type="entry name" value="EGF_1"/>
    <property type="match status" value="1"/>
</dbReference>
<feature type="domain" description="EGF-like" evidence="12">
    <location>
        <begin position="1056"/>
        <end position="1093"/>
    </location>
</feature>
<dbReference type="FunFam" id="2.10.25.10:FF:000003">
    <property type="entry name" value="fibrillin-1 isoform X1"/>
    <property type="match status" value="12"/>
</dbReference>
<evidence type="ECO:0000256" key="2">
    <source>
        <dbReference type="ARBA" id="ARBA00022525"/>
    </source>
</evidence>
<dbReference type="InterPro" id="IPR001881">
    <property type="entry name" value="EGF-like_Ca-bd_dom"/>
</dbReference>
<evidence type="ECO:0000259" key="13">
    <source>
        <dbReference type="PROSITE" id="PS51364"/>
    </source>
</evidence>
<dbReference type="InParanoid" id="G3HRR4"/>
<dbReference type="InterPro" id="IPR052080">
    <property type="entry name" value="vWF_C/EGF_Fibrillin"/>
</dbReference>
<gene>
    <name evidence="14" type="ORF">I79_013535</name>
</gene>
<feature type="domain" description="EGF-like" evidence="12">
    <location>
        <begin position="973"/>
        <end position="1010"/>
    </location>
</feature>
<dbReference type="InterPro" id="IPR026823">
    <property type="entry name" value="cEGF"/>
</dbReference>
<evidence type="ECO:0000256" key="1">
    <source>
        <dbReference type="ARBA" id="ARBA00004498"/>
    </source>
</evidence>
<feature type="domain" description="EGF-like" evidence="12">
    <location>
        <begin position="605"/>
        <end position="645"/>
    </location>
</feature>
<evidence type="ECO:0000256" key="6">
    <source>
        <dbReference type="ARBA" id="ARBA00022737"/>
    </source>
</evidence>
<dbReference type="Pfam" id="PF00683">
    <property type="entry name" value="TB"/>
    <property type="match status" value="5"/>
</dbReference>
<feature type="domain" description="TB" evidence="13">
    <location>
        <begin position="284"/>
        <end position="335"/>
    </location>
</feature>
<evidence type="ECO:0000256" key="7">
    <source>
        <dbReference type="ARBA" id="ARBA00022837"/>
    </source>
</evidence>
<feature type="domain" description="TB" evidence="13">
    <location>
        <begin position="691"/>
        <end position="747"/>
    </location>
</feature>
<dbReference type="InterPro" id="IPR049883">
    <property type="entry name" value="NOTCH1_EGF-like"/>
</dbReference>
<dbReference type="FunFam" id="2.10.25.10:FF:000014">
    <property type="entry name" value="Latent-transforming growth factor beta-binding protein 3"/>
    <property type="match status" value="2"/>
</dbReference>
<dbReference type="Pfam" id="PF12947">
    <property type="entry name" value="EGF_3"/>
    <property type="match status" value="1"/>
</dbReference>
<feature type="domain" description="EGF-like" evidence="12">
    <location>
        <begin position="1294"/>
        <end position="1337"/>
    </location>
</feature>
<evidence type="ECO:0000256" key="11">
    <source>
        <dbReference type="SAM" id="MobiDB-lite"/>
    </source>
</evidence>
<dbReference type="InterPro" id="IPR000742">
    <property type="entry name" value="EGF"/>
</dbReference>
<feature type="domain" description="EGF-like" evidence="12">
    <location>
        <begin position="1449"/>
        <end position="1486"/>
    </location>
</feature>
<dbReference type="InterPro" id="IPR036773">
    <property type="entry name" value="TB_dom_sf"/>
</dbReference>
<proteinExistence type="predicted"/>
<dbReference type="InterPro" id="IPR017878">
    <property type="entry name" value="TB_dom"/>
</dbReference>
<dbReference type="FunFam" id="3.90.290.10:FF:000010">
    <property type="entry name" value="Fibrillin 2"/>
    <property type="match status" value="1"/>
</dbReference>
<dbReference type="InterPro" id="IPR018097">
    <property type="entry name" value="EGF_Ca-bd_CS"/>
</dbReference>
<dbReference type="SMART" id="SM00181">
    <property type="entry name" value="EGF"/>
    <property type="match status" value="31"/>
</dbReference>
<evidence type="ECO:0000259" key="12">
    <source>
        <dbReference type="PROSITE" id="PS50026"/>
    </source>
</evidence>
<dbReference type="PANTHER" id="PTHR47333">
    <property type="entry name" value="VON WILLEBRAND FACTOR C AND EGF DOMAIN-CONTAINING PROTEIN"/>
    <property type="match status" value="1"/>
</dbReference>
<dbReference type="GO" id="GO:0048513">
    <property type="term" value="P:animal organ development"/>
    <property type="evidence" value="ECO:0007669"/>
    <property type="project" value="UniProtKB-ARBA"/>
</dbReference>
<evidence type="ECO:0000313" key="14">
    <source>
        <dbReference type="EMBL" id="EGW03393.1"/>
    </source>
</evidence>
<keyword evidence="4 10" id="KW-0245">EGF-like domain</keyword>
<dbReference type="FunFam" id="2.10.25.10:FF:000002">
    <property type="entry name" value="Latent-transforming growth factor beta-binding protein 3"/>
    <property type="match status" value="1"/>
</dbReference>
<dbReference type="PROSITE" id="PS01186">
    <property type="entry name" value="EGF_2"/>
    <property type="match status" value="17"/>
</dbReference>
<dbReference type="SUPFAM" id="SSF57581">
    <property type="entry name" value="TB module/8-cys domain"/>
    <property type="match status" value="5"/>
</dbReference>
<dbReference type="InterPro" id="IPR009030">
    <property type="entry name" value="Growth_fac_rcpt_cys_sf"/>
</dbReference>
<dbReference type="InterPro" id="IPR000152">
    <property type="entry name" value="EGF-type_Asp/Asn_hydroxyl_site"/>
</dbReference>
<feature type="domain" description="EGF-like" evidence="12">
    <location>
        <begin position="482"/>
        <end position="522"/>
    </location>
</feature>
<dbReference type="Gene3D" id="2.10.25.10">
    <property type="entry name" value="Laminin"/>
    <property type="match status" value="31"/>
</dbReference>
<keyword evidence="8" id="KW-1015">Disulfide bond</keyword>
<dbReference type="PANTHER" id="PTHR47333:SF5">
    <property type="entry name" value="FIBRILLIN-3"/>
    <property type="match status" value="1"/>
</dbReference>
<feature type="domain" description="EGF-like" evidence="12">
    <location>
        <begin position="1171"/>
        <end position="1208"/>
    </location>
</feature>
<evidence type="ECO:0000313" key="15">
    <source>
        <dbReference type="Proteomes" id="UP000001075"/>
    </source>
</evidence>
<keyword evidence="6" id="KW-0677">Repeat</keyword>
<dbReference type="Proteomes" id="UP000001075">
    <property type="component" value="Unassembled WGS sequence"/>
</dbReference>